<dbReference type="InterPro" id="IPR045632">
    <property type="entry name" value="DUF6314"/>
</dbReference>
<accession>A0A2V1P774</accession>
<organism evidence="2 3">
    <name type="scientific">Salibaculum griseiflavum</name>
    <dbReference type="NCBI Taxonomy" id="1914409"/>
    <lineage>
        <taxon>Bacteria</taxon>
        <taxon>Pseudomonadati</taxon>
        <taxon>Pseudomonadota</taxon>
        <taxon>Alphaproteobacteria</taxon>
        <taxon>Rhodobacterales</taxon>
        <taxon>Roseobacteraceae</taxon>
        <taxon>Salibaculum</taxon>
    </lineage>
</organism>
<name>A0A2V1P774_9RHOB</name>
<evidence type="ECO:0000313" key="2">
    <source>
        <dbReference type="EMBL" id="PWG18349.1"/>
    </source>
</evidence>
<dbReference type="AlphaFoldDB" id="A0A2V1P774"/>
<keyword evidence="3" id="KW-1185">Reference proteome</keyword>
<comment type="caution">
    <text evidence="2">The sequence shown here is derived from an EMBL/GenBank/DDBJ whole genome shotgun (WGS) entry which is preliminary data.</text>
</comment>
<proteinExistence type="predicted"/>
<gene>
    <name evidence="2" type="ORF">DFK10_03385</name>
</gene>
<evidence type="ECO:0000313" key="3">
    <source>
        <dbReference type="Proteomes" id="UP000245293"/>
    </source>
</evidence>
<dbReference type="Pfam" id="PF19834">
    <property type="entry name" value="DUF6314"/>
    <property type="match status" value="1"/>
</dbReference>
<dbReference type="OrthoDB" id="7351979at2"/>
<dbReference type="Proteomes" id="UP000245293">
    <property type="component" value="Unassembled WGS sequence"/>
</dbReference>
<reference evidence="3" key="1">
    <citation type="submission" date="2018-05" db="EMBL/GenBank/DDBJ databases">
        <authorList>
            <person name="Du Z."/>
            <person name="Wang X."/>
        </authorList>
    </citation>
    <scope>NUCLEOTIDE SEQUENCE [LARGE SCALE GENOMIC DNA]</scope>
    <source>
        <strain evidence="3">WDS4C29</strain>
    </source>
</reference>
<dbReference type="EMBL" id="QETF01000002">
    <property type="protein sequence ID" value="PWG18349.1"/>
    <property type="molecule type" value="Genomic_DNA"/>
</dbReference>
<protein>
    <recommendedName>
        <fullName evidence="1">DUF6314 domain-containing protein</fullName>
    </recommendedName>
</protein>
<sequence>MVRAEGEVRFRRDDAGLIYEESGQMHLPGQAPLQAERRYLWRFDDRGVEVLFDDGRPFHRFDPEGQGAGTDHPCGADYYRVAYDFTEWPCWRAVWRVTGPRKDYESRTDYAPL</sequence>
<evidence type="ECO:0000259" key="1">
    <source>
        <dbReference type="Pfam" id="PF19834"/>
    </source>
</evidence>
<feature type="domain" description="DUF6314" evidence="1">
    <location>
        <begin position="3"/>
        <end position="111"/>
    </location>
</feature>